<name>A0ABT3QZP3_9HYPH</name>
<comment type="caution">
    <text evidence="1">The sequence shown here is derived from an EMBL/GenBank/DDBJ whole genome shotgun (WGS) entry which is preliminary data.</text>
</comment>
<sequence length="96" mass="10762">MTAALVLAGMGVTTAADAARPDLRQMTCAQAQEMVRRHGAVVFTTGRHTYSMFVSNISYCDRNQRLFVQYGPTRDHPQCPVAYECKEPLFPHGLWD</sequence>
<evidence type="ECO:0008006" key="3">
    <source>
        <dbReference type="Google" id="ProtNLM"/>
    </source>
</evidence>
<protein>
    <recommendedName>
        <fullName evidence="3">Secreted protein</fullName>
    </recommendedName>
</protein>
<proteinExistence type="predicted"/>
<evidence type="ECO:0000313" key="1">
    <source>
        <dbReference type="EMBL" id="MCX2722419.1"/>
    </source>
</evidence>
<dbReference type="RefSeq" id="WP_265962104.1">
    <property type="nucleotide sequence ID" value="NZ_JAPEVI010000003.1"/>
</dbReference>
<dbReference type="EMBL" id="JAPEVI010000003">
    <property type="protein sequence ID" value="MCX2722419.1"/>
    <property type="molecule type" value="Genomic_DNA"/>
</dbReference>
<organism evidence="1 2">
    <name type="scientific">Roseibium salinum</name>
    <dbReference type="NCBI Taxonomy" id="1604349"/>
    <lineage>
        <taxon>Bacteria</taxon>
        <taxon>Pseudomonadati</taxon>
        <taxon>Pseudomonadota</taxon>
        <taxon>Alphaproteobacteria</taxon>
        <taxon>Hyphomicrobiales</taxon>
        <taxon>Stappiaceae</taxon>
        <taxon>Roseibium</taxon>
    </lineage>
</organism>
<keyword evidence="2" id="KW-1185">Reference proteome</keyword>
<gene>
    <name evidence="1" type="ORF">ON753_08400</name>
</gene>
<reference evidence="1 2" key="1">
    <citation type="journal article" date="2016" name="Int. J. Syst. Evol. Microbiol.">
        <title>Labrenzia salina sp. nov., isolated from the rhizosphere of the halophyte Arthrocnemum macrostachyum.</title>
        <authorList>
            <person name="Camacho M."/>
            <person name="Redondo-Gomez S."/>
            <person name="Rodriguez-Llorente I."/>
            <person name="Rohde M."/>
            <person name="Sproer C."/>
            <person name="Schumann P."/>
            <person name="Klenk H.P."/>
            <person name="Montero-Calasanz M.D.C."/>
        </authorList>
    </citation>
    <scope>NUCLEOTIDE SEQUENCE [LARGE SCALE GENOMIC DNA]</scope>
    <source>
        <strain evidence="1 2">DSM 29163</strain>
    </source>
</reference>
<accession>A0ABT3QZP3</accession>
<evidence type="ECO:0000313" key="2">
    <source>
        <dbReference type="Proteomes" id="UP001300261"/>
    </source>
</evidence>
<dbReference type="Proteomes" id="UP001300261">
    <property type="component" value="Unassembled WGS sequence"/>
</dbReference>